<evidence type="ECO:0000313" key="3">
    <source>
        <dbReference type="Proteomes" id="UP000317327"/>
    </source>
</evidence>
<dbReference type="Proteomes" id="UP000317327">
    <property type="component" value="Unassembled WGS sequence"/>
</dbReference>
<organism evidence="2 3">
    <name type="scientific">Ectopseudomonas mendocina</name>
    <name type="common">Pseudomonas mendocina</name>
    <dbReference type="NCBI Taxonomy" id="300"/>
    <lineage>
        <taxon>Bacteria</taxon>
        <taxon>Pseudomonadati</taxon>
        <taxon>Pseudomonadota</taxon>
        <taxon>Gammaproteobacteria</taxon>
        <taxon>Pseudomonadales</taxon>
        <taxon>Pseudomonadaceae</taxon>
        <taxon>Ectopseudomonas</taxon>
    </lineage>
</organism>
<feature type="signal peptide" evidence="1">
    <location>
        <begin position="1"/>
        <end position="30"/>
    </location>
</feature>
<sequence length="219" mass="24043">MHFAHFKENKMRLILLLSLCLGLIACSANPQRLYQEQVVGSTTPLAKTPAEAVRNATVEPMQITPGWRPKQWQISAQEPRLLVDGVPSNYRVFSVDLEANKPFLIKVHSWCVNSCLGFSKYVLSPYLILLDEQSAVIGRGFGQIRGQIGVVNQELAGQVTHSGTYYLIVAADNRNPGEQVLVDNVLVVGTNIPKTIAPLRIGMGSYPFGSVAPFLAEPQ</sequence>
<keyword evidence="1" id="KW-0732">Signal</keyword>
<feature type="chain" id="PRO_5044893275" description="Lipoprotein" evidence="1">
    <location>
        <begin position="31"/>
        <end position="219"/>
    </location>
</feature>
<comment type="caution">
    <text evidence="2">The sequence shown here is derived from an EMBL/GenBank/DDBJ whole genome shotgun (WGS) entry which is preliminary data.</text>
</comment>
<dbReference type="PROSITE" id="PS51257">
    <property type="entry name" value="PROKAR_LIPOPROTEIN"/>
    <property type="match status" value="1"/>
</dbReference>
<evidence type="ECO:0008006" key="4">
    <source>
        <dbReference type="Google" id="ProtNLM"/>
    </source>
</evidence>
<accession>A0ABD7RZS5</accession>
<dbReference type="AlphaFoldDB" id="A0ABD7RZS5"/>
<evidence type="ECO:0000256" key="1">
    <source>
        <dbReference type="SAM" id="SignalP"/>
    </source>
</evidence>
<gene>
    <name evidence="2" type="ORF">EQ836_16215</name>
</gene>
<name>A0ABD7RZS5_ECTME</name>
<reference evidence="2 3" key="1">
    <citation type="submission" date="2019-01" db="EMBL/GenBank/DDBJ databases">
        <title>Whole genome shotgun sequencing of Pseudomonas spp. isolated by its ability to degrade furfural.</title>
        <authorList>
            <person name="Donoso R."/>
            <person name="Farkas C."/>
            <person name="Villegas P."/>
            <person name="Gonzales-Toro F."/>
            <person name="Guajardo-Parra M."/>
            <person name="Araya-Nail M."/>
            <person name="Morgante V."/>
            <person name="Perez-Pantoja D."/>
        </authorList>
    </citation>
    <scope>NUCLEOTIDE SEQUENCE [LARGE SCALE GENOMIC DNA]</scope>
    <source>
        <strain evidence="2 3">VN231</strain>
    </source>
</reference>
<dbReference type="EMBL" id="SCFV01000007">
    <property type="protein sequence ID" value="TRO16814.1"/>
    <property type="molecule type" value="Genomic_DNA"/>
</dbReference>
<proteinExistence type="predicted"/>
<dbReference type="RefSeq" id="WP_143502256.1">
    <property type="nucleotide sequence ID" value="NZ_SCFV01000007.1"/>
</dbReference>
<evidence type="ECO:0000313" key="2">
    <source>
        <dbReference type="EMBL" id="TRO16814.1"/>
    </source>
</evidence>
<protein>
    <recommendedName>
        <fullName evidence="4">Lipoprotein</fullName>
    </recommendedName>
</protein>